<feature type="transmembrane region" description="Helical" evidence="6">
    <location>
        <begin position="291"/>
        <end position="315"/>
    </location>
</feature>
<dbReference type="InterPro" id="IPR036938">
    <property type="entry name" value="PAP2/HPO_sf"/>
</dbReference>
<feature type="transmembrane region" description="Helical" evidence="6">
    <location>
        <begin position="32"/>
        <end position="52"/>
    </location>
</feature>
<evidence type="ECO:0000256" key="4">
    <source>
        <dbReference type="ARBA" id="ARBA00022989"/>
    </source>
</evidence>
<dbReference type="GO" id="GO:0005886">
    <property type="term" value="C:plasma membrane"/>
    <property type="evidence" value="ECO:0007669"/>
    <property type="project" value="UniProtKB-SubCell"/>
</dbReference>
<feature type="transmembrane region" description="Helical" evidence="6">
    <location>
        <begin position="6"/>
        <end position="25"/>
    </location>
</feature>
<organism evidence="8">
    <name type="scientific">hydrothermal vent metagenome</name>
    <dbReference type="NCBI Taxonomy" id="652676"/>
    <lineage>
        <taxon>unclassified sequences</taxon>
        <taxon>metagenomes</taxon>
        <taxon>ecological metagenomes</taxon>
    </lineage>
</organism>
<dbReference type="PANTHER" id="PTHR30353">
    <property type="entry name" value="INNER MEMBRANE PROTEIN DEDA-RELATED"/>
    <property type="match status" value="1"/>
</dbReference>
<dbReference type="InterPro" id="IPR000326">
    <property type="entry name" value="PAP2/HPO"/>
</dbReference>
<evidence type="ECO:0000256" key="6">
    <source>
        <dbReference type="SAM" id="Phobius"/>
    </source>
</evidence>
<dbReference type="InterPro" id="IPR025902">
    <property type="entry name" value="LssY-like-C_dom"/>
</dbReference>
<feature type="transmembrane region" description="Helical" evidence="6">
    <location>
        <begin position="58"/>
        <end position="80"/>
    </location>
</feature>
<evidence type="ECO:0000256" key="2">
    <source>
        <dbReference type="ARBA" id="ARBA00022475"/>
    </source>
</evidence>
<evidence type="ECO:0000256" key="5">
    <source>
        <dbReference type="ARBA" id="ARBA00023136"/>
    </source>
</evidence>
<dbReference type="SUPFAM" id="SSF48317">
    <property type="entry name" value="Acid phosphatase/Vanadium-dependent haloperoxidase"/>
    <property type="match status" value="1"/>
</dbReference>
<dbReference type="EMBL" id="UOFX01000033">
    <property type="protein sequence ID" value="VAX07858.1"/>
    <property type="molecule type" value="Genomic_DNA"/>
</dbReference>
<dbReference type="Pfam" id="PF14067">
    <property type="entry name" value="LssY_C"/>
    <property type="match status" value="1"/>
</dbReference>
<feature type="transmembrane region" description="Helical" evidence="6">
    <location>
        <begin position="419"/>
        <end position="437"/>
    </location>
</feature>
<dbReference type="SMART" id="SM00014">
    <property type="entry name" value="acidPPc"/>
    <property type="match status" value="1"/>
</dbReference>
<evidence type="ECO:0000256" key="3">
    <source>
        <dbReference type="ARBA" id="ARBA00022692"/>
    </source>
</evidence>
<feature type="domain" description="Phosphatidic acid phosphatase type 2/haloperoxidase" evidence="7">
    <location>
        <begin position="323"/>
        <end position="434"/>
    </location>
</feature>
<dbReference type="Pfam" id="PF01569">
    <property type="entry name" value="PAP2"/>
    <property type="match status" value="1"/>
</dbReference>
<keyword evidence="2" id="KW-1003">Cell membrane</keyword>
<name>A0A3B1B8X3_9ZZZZ</name>
<evidence type="ECO:0000259" key="7">
    <source>
        <dbReference type="SMART" id="SM00014"/>
    </source>
</evidence>
<dbReference type="CDD" id="cd03392">
    <property type="entry name" value="PAP2_like_2"/>
    <property type="match status" value="1"/>
</dbReference>
<evidence type="ECO:0000256" key="1">
    <source>
        <dbReference type="ARBA" id="ARBA00004651"/>
    </source>
</evidence>
<reference evidence="8" key="1">
    <citation type="submission" date="2018-06" db="EMBL/GenBank/DDBJ databases">
        <authorList>
            <person name="Zhirakovskaya E."/>
        </authorList>
    </citation>
    <scope>NUCLEOTIDE SEQUENCE</scope>
</reference>
<dbReference type="Pfam" id="PF09335">
    <property type="entry name" value="VTT_dom"/>
    <property type="match status" value="1"/>
</dbReference>
<feature type="transmembrane region" description="Helical" evidence="6">
    <location>
        <begin position="365"/>
        <end position="382"/>
    </location>
</feature>
<gene>
    <name evidence="8" type="ORF">MNBD_GAMMA26-2346</name>
</gene>
<keyword evidence="3 6" id="KW-0812">Transmembrane</keyword>
<feature type="transmembrane region" description="Helical" evidence="6">
    <location>
        <begin position="144"/>
        <end position="169"/>
    </location>
</feature>
<dbReference type="Gene3D" id="1.20.144.10">
    <property type="entry name" value="Phosphatidic acid phosphatase type 2/haloperoxidase"/>
    <property type="match status" value="2"/>
</dbReference>
<feature type="transmembrane region" description="Helical" evidence="6">
    <location>
        <begin position="449"/>
        <end position="467"/>
    </location>
</feature>
<dbReference type="InterPro" id="IPR032818">
    <property type="entry name" value="DedA-like"/>
</dbReference>
<dbReference type="AlphaFoldDB" id="A0A3B1B8X3"/>
<dbReference type="InterPro" id="IPR032816">
    <property type="entry name" value="VTT_dom"/>
</dbReference>
<feature type="transmembrane region" description="Helical" evidence="6">
    <location>
        <begin position="175"/>
        <end position="195"/>
    </location>
</feature>
<feature type="transmembrane region" description="Helical" evidence="6">
    <location>
        <begin position="243"/>
        <end position="265"/>
    </location>
</feature>
<feature type="transmembrane region" description="Helical" evidence="6">
    <location>
        <begin position="324"/>
        <end position="345"/>
    </location>
</feature>
<keyword evidence="4 6" id="KW-1133">Transmembrane helix</keyword>
<feature type="transmembrane region" description="Helical" evidence="6">
    <location>
        <begin position="394"/>
        <end position="413"/>
    </location>
</feature>
<dbReference type="PANTHER" id="PTHR30353:SF15">
    <property type="entry name" value="INNER MEMBRANE PROTEIN YABI"/>
    <property type="match status" value="1"/>
</dbReference>
<accession>A0A3B1B8X3</accession>
<evidence type="ECO:0000313" key="8">
    <source>
        <dbReference type="EMBL" id="VAX07858.1"/>
    </source>
</evidence>
<proteinExistence type="predicted"/>
<sequence>MAELLQQLLQWVSLNPIWAGVAIFLITMSESLAIIGLLVPGVVLMFGFGAMITTGTLSFWPTFGWAVAGAITGDGLSYFLGRYYRDQLTNLWPFNKYPSSLERGIAFFQRYGGKSVAIGRFFGPVRAVIPLVAGMLGMPPGRFVAANVASALVWAPAYLLPGMVLGASLELASEVAFRLVILILLLVAMIWFMIWSIKRLFILFHPHASAWVQSVLNWSQGHPMLRETAAALADPQHPEARGLAIMASLLIFTTGLFALLFGTVLGETLNNLNHTVLQAMQSLRTPWADHLMVYLTRLGDAPVMMILALGVLLFLAQQHHWRTAYYWLAAVGFGFLASLLLKYSLQIPRPDIGIKDITPYSFPSSHVLRATVLYGFLAIMIARTIPPLYRWLPYNLAGLLIVPVAISRLYLGVHWLTDVIASLALGMAWIALLGIAYHRHTIVETRWRSLAAATIAILLVTIGIQTWRNHPADMAFYTPIPSITTITTEEWWDNSWQNLPQQRHDTQGQRNHPLHLQYAGTLDGLQQALAKKGWQQAPSLTWGDSLKLLSPSLPLSKLPVLPQVHSGQHETITLIKQLSDNGRLVLRLWQSNILLSPGQIPLWLGNATKQQQAYALNLITFAETAPDFEQSFNILLQSISDLPHKQNGNLLMLQEN</sequence>
<comment type="subcellular location">
    <subcellularLocation>
        <location evidence="1">Cell membrane</location>
        <topology evidence="1">Multi-pass membrane protein</topology>
    </subcellularLocation>
</comment>
<keyword evidence="5 6" id="KW-0472">Membrane</keyword>
<protein>
    <submittedName>
        <fullName evidence="8">DedA protein</fullName>
    </submittedName>
</protein>